<dbReference type="EMBL" id="FMAC01000002">
    <property type="protein sequence ID" value="SCB16442.1"/>
    <property type="molecule type" value="Genomic_DNA"/>
</dbReference>
<reference evidence="3" key="1">
    <citation type="submission" date="2016-08" db="EMBL/GenBank/DDBJ databases">
        <authorList>
            <person name="Varghese N."/>
            <person name="Submissions Spin"/>
        </authorList>
    </citation>
    <scope>NUCLEOTIDE SEQUENCE [LARGE SCALE GENOMIC DNA]</scope>
    <source>
        <strain evidence="3">CCBAU 57015</strain>
    </source>
</reference>
<accession>A0A1C3ULU6</accession>
<dbReference type="AlphaFoldDB" id="A0A1C3ULU6"/>
<name>A0A1C3ULU6_9HYPH</name>
<evidence type="ECO:0000313" key="3">
    <source>
        <dbReference type="Proteomes" id="UP000186228"/>
    </source>
</evidence>
<organism evidence="2 3">
    <name type="scientific">Rhizobium hainanense</name>
    <dbReference type="NCBI Taxonomy" id="52131"/>
    <lineage>
        <taxon>Bacteria</taxon>
        <taxon>Pseudomonadati</taxon>
        <taxon>Pseudomonadota</taxon>
        <taxon>Alphaproteobacteria</taxon>
        <taxon>Hyphomicrobiales</taxon>
        <taxon>Rhizobiaceae</taxon>
        <taxon>Rhizobium/Agrobacterium group</taxon>
        <taxon>Rhizobium</taxon>
    </lineage>
</organism>
<feature type="transmembrane region" description="Helical" evidence="1">
    <location>
        <begin position="12"/>
        <end position="31"/>
    </location>
</feature>
<dbReference type="Proteomes" id="UP000186228">
    <property type="component" value="Unassembled WGS sequence"/>
</dbReference>
<gene>
    <name evidence="2" type="ORF">GA0061100_102600</name>
</gene>
<proteinExistence type="predicted"/>
<keyword evidence="1" id="KW-0812">Transmembrane</keyword>
<keyword evidence="1" id="KW-0472">Membrane</keyword>
<evidence type="ECO:0000256" key="1">
    <source>
        <dbReference type="SAM" id="Phobius"/>
    </source>
</evidence>
<keyword evidence="1" id="KW-1133">Transmembrane helix</keyword>
<evidence type="ECO:0000313" key="2">
    <source>
        <dbReference type="EMBL" id="SCB16442.1"/>
    </source>
</evidence>
<sequence>MIADKAELWTNLEYDAAVATMMIATVIPPSVIPMTTLPAALAPMTVITIAIAPIGSAIVVRISARSLLLHQNNVGSCR</sequence>
<feature type="transmembrane region" description="Helical" evidence="1">
    <location>
        <begin position="37"/>
        <end position="60"/>
    </location>
</feature>
<protein>
    <submittedName>
        <fullName evidence="2">Uncharacterized protein</fullName>
    </submittedName>
</protein>
<keyword evidence="3" id="KW-1185">Reference proteome</keyword>